<keyword evidence="13" id="KW-0560">Oxidoreductase</keyword>
<evidence type="ECO:0000256" key="16">
    <source>
        <dbReference type="ARBA" id="ARBA00048342"/>
    </source>
</evidence>
<feature type="domain" description="DUS-like FMN-binding" evidence="20">
    <location>
        <begin position="457"/>
        <end position="687"/>
    </location>
</feature>
<keyword evidence="14" id="KW-0520">NAD</keyword>
<dbReference type="InterPro" id="IPR035587">
    <property type="entry name" value="DUS-like_FMN-bd"/>
</dbReference>
<dbReference type="Proteomes" id="UP000286415">
    <property type="component" value="Unassembled WGS sequence"/>
</dbReference>
<evidence type="ECO:0000256" key="4">
    <source>
        <dbReference type="ARBA" id="ARBA00022630"/>
    </source>
</evidence>
<dbReference type="GO" id="GO:0006397">
    <property type="term" value="P:mRNA processing"/>
    <property type="evidence" value="ECO:0007669"/>
    <property type="project" value="UniProtKB-KW"/>
</dbReference>
<keyword evidence="10" id="KW-0863">Zinc-finger</keyword>
<evidence type="ECO:0000256" key="19">
    <source>
        <dbReference type="SAM" id="MobiDB-lite"/>
    </source>
</evidence>
<dbReference type="OrthoDB" id="259935at2759"/>
<dbReference type="Gene3D" id="3.20.20.70">
    <property type="entry name" value="Aldolase class I"/>
    <property type="match status" value="1"/>
</dbReference>
<dbReference type="Pfam" id="PF01207">
    <property type="entry name" value="Dus"/>
    <property type="match status" value="1"/>
</dbReference>
<dbReference type="SUPFAM" id="SSF51395">
    <property type="entry name" value="FMN-linked oxidoreductases"/>
    <property type="match status" value="1"/>
</dbReference>
<evidence type="ECO:0000256" key="18">
    <source>
        <dbReference type="ARBA" id="ARBA00049513"/>
    </source>
</evidence>
<protein>
    <recommendedName>
        <fullName evidence="3">tRNA-dihydrouridine(47) synthase [NAD(P)(+)]</fullName>
        <ecNumber evidence="3">1.3.1.89</ecNumber>
    </recommendedName>
</protein>
<evidence type="ECO:0000256" key="17">
    <source>
        <dbReference type="ARBA" id="ARBA00049447"/>
    </source>
</evidence>
<dbReference type="GO" id="GO:0102265">
    <property type="term" value="F:tRNA-dihydrouridine47 synthase activity"/>
    <property type="evidence" value="ECO:0007669"/>
    <property type="project" value="UniProtKB-EC"/>
</dbReference>
<dbReference type="CDD" id="cd02801">
    <property type="entry name" value="DUS_like_FMN"/>
    <property type="match status" value="1"/>
</dbReference>
<dbReference type="GO" id="GO:0008270">
    <property type="term" value="F:zinc ion binding"/>
    <property type="evidence" value="ECO:0007669"/>
    <property type="project" value="UniProtKB-KW"/>
</dbReference>
<comment type="catalytic activity">
    <reaction evidence="16">
        <text>a 5,6-dihydrouridine in mRNA + NAD(+) = a uridine in mRNA + NADH + H(+)</text>
        <dbReference type="Rhea" id="RHEA:69851"/>
        <dbReference type="Rhea" id="RHEA-COMP:14658"/>
        <dbReference type="Rhea" id="RHEA-COMP:17789"/>
        <dbReference type="ChEBI" id="CHEBI:15378"/>
        <dbReference type="ChEBI" id="CHEBI:57540"/>
        <dbReference type="ChEBI" id="CHEBI:57945"/>
        <dbReference type="ChEBI" id="CHEBI:65315"/>
        <dbReference type="ChEBI" id="CHEBI:74443"/>
    </reaction>
    <physiologicalReaction direction="right-to-left" evidence="16">
        <dbReference type="Rhea" id="RHEA:69853"/>
    </physiologicalReaction>
</comment>
<evidence type="ECO:0000256" key="1">
    <source>
        <dbReference type="ARBA" id="ARBA00001917"/>
    </source>
</evidence>
<reference evidence="21 22" key="1">
    <citation type="journal article" date="2018" name="Biotechnol. Adv.">
        <title>Improved genomic resources and new bioinformatic workflow for the carcinogenic parasite Clonorchis sinensis: Biotechnological implications.</title>
        <authorList>
            <person name="Wang D."/>
            <person name="Korhonen P.K."/>
            <person name="Gasser R.B."/>
            <person name="Young N.D."/>
        </authorList>
    </citation>
    <scope>NUCLEOTIDE SEQUENCE [LARGE SCALE GENOMIC DNA]</scope>
    <source>
        <strain evidence="21">Cs-k2</strain>
    </source>
</reference>
<dbReference type="STRING" id="79923.A0A419PCV3"/>
<feature type="non-terminal residue" evidence="21">
    <location>
        <position position="1"/>
    </location>
</feature>
<evidence type="ECO:0000256" key="2">
    <source>
        <dbReference type="ARBA" id="ARBA00005451"/>
    </source>
</evidence>
<dbReference type="PROSITE" id="PS01136">
    <property type="entry name" value="UPF0034"/>
    <property type="match status" value="1"/>
</dbReference>
<evidence type="ECO:0000313" key="21">
    <source>
        <dbReference type="EMBL" id="KAG5451853.1"/>
    </source>
</evidence>
<evidence type="ECO:0000256" key="14">
    <source>
        <dbReference type="ARBA" id="ARBA00023027"/>
    </source>
</evidence>
<keyword evidence="7" id="KW-0819">tRNA processing</keyword>
<evidence type="ECO:0000256" key="6">
    <source>
        <dbReference type="ARBA" id="ARBA00022664"/>
    </source>
</evidence>
<evidence type="ECO:0000259" key="20">
    <source>
        <dbReference type="Pfam" id="PF01207"/>
    </source>
</evidence>
<keyword evidence="9" id="KW-0677">Repeat</keyword>
<feature type="compositionally biased region" description="Basic and acidic residues" evidence="19">
    <location>
        <begin position="75"/>
        <end position="96"/>
    </location>
</feature>
<feature type="region of interest" description="Disordered" evidence="19">
    <location>
        <begin position="71"/>
        <end position="105"/>
    </location>
</feature>
<comment type="similarity">
    <text evidence="2">Belongs to the Dus family. Dus3 subfamily.</text>
</comment>
<dbReference type="GO" id="GO:0003723">
    <property type="term" value="F:RNA binding"/>
    <property type="evidence" value="ECO:0007669"/>
    <property type="project" value="TreeGrafter"/>
</dbReference>
<dbReference type="InterPro" id="IPR018517">
    <property type="entry name" value="tRNA_hU_synthase_CS"/>
</dbReference>
<dbReference type="EC" id="1.3.1.89" evidence="3"/>
<comment type="caution">
    <text evidence="21">The sequence shown here is derived from an EMBL/GenBank/DDBJ whole genome shotgun (WGS) entry which is preliminary data.</text>
</comment>
<evidence type="ECO:0000256" key="7">
    <source>
        <dbReference type="ARBA" id="ARBA00022694"/>
    </source>
</evidence>
<keyword evidence="12" id="KW-0521">NADP</keyword>
<dbReference type="PANTHER" id="PTHR45846:SF1">
    <property type="entry name" value="TRNA-DIHYDROURIDINE(47) SYNTHASE [NAD(P)(+)]-LIKE"/>
    <property type="match status" value="1"/>
</dbReference>
<keyword evidence="22" id="KW-1185">Reference proteome</keyword>
<feature type="region of interest" description="Disordered" evidence="19">
    <location>
        <begin position="1"/>
        <end position="40"/>
    </location>
</feature>
<keyword evidence="4" id="KW-0285">Flavoprotein</keyword>
<organism evidence="21 22">
    <name type="scientific">Clonorchis sinensis</name>
    <name type="common">Chinese liver fluke</name>
    <dbReference type="NCBI Taxonomy" id="79923"/>
    <lineage>
        <taxon>Eukaryota</taxon>
        <taxon>Metazoa</taxon>
        <taxon>Spiralia</taxon>
        <taxon>Lophotrochozoa</taxon>
        <taxon>Platyhelminthes</taxon>
        <taxon>Trematoda</taxon>
        <taxon>Digenea</taxon>
        <taxon>Opisthorchiida</taxon>
        <taxon>Opisthorchiata</taxon>
        <taxon>Opisthorchiidae</taxon>
        <taxon>Clonorchis</taxon>
    </lineage>
</organism>
<evidence type="ECO:0000256" key="15">
    <source>
        <dbReference type="ARBA" id="ARBA00048266"/>
    </source>
</evidence>
<proteinExistence type="inferred from homology"/>
<sequence length="932" mass="104638">ARWPKWLGRGFTDRKVRGSNPTSASRLPLSRLGQLDSSPSLVLPSGGMALRHRKGATAERCCNTLSVPSCHATRGKHEGRDTVRLPKLRQEKSRDRRSNHRPSGQRSSLLIEEVWCDMASTLFDSLQSDSHVKKCNPSAVIPFRYLTPRSYVGYYGLQLAAVLSSGHPVVEYWCKWLEREFSDREVRGSNPTSASRLPLSRLGQLGSSPVLVLPSGSMAARHRKGVTAARTTLVQLGLWFIKNVTTPLSKVPPNPSEGDIPVKRRRKQEKLATKSFGPMKLCPYVITPFPEPCSNENNSTLVSRACPFVENGCRYSHDVEAALASKRPDISGDCPVLASLGRCVAGPFCRWASSHSMLDVSAVATNEATESYHNSLTPEVRTLLYRRQYDFKRADAITRKYSIANKPHDNHSGAVPNGEPADGLDLVPRIGMITDEDLIKPRPREKKQIDFVNKLYLAPLTTVGNLPFRRVCKRFGAEITCGEMALATQLLQGRQSEWALLRRHESEDLFGVQLCGGHIDTMTRAAQLIDEQCEVDFIDVNCGCPIDMIWRKGAGSGLLQHGSRLESIVRGMDSVLTTAQVTVKLRSGIREGKNTAHQLIPGLRQAGVSLITVHGRSREQRYTKLADWDYVRQCAEIARPTPVFGNGDILSLEDYMTHKECSGVSGVMIARGALIKPWLFTEIRDCRTWDISANERLDILRDFSNYGLELWGSDTRGVETTRRFMLEWLSFLYRYIPYGILERVPQRINERPPAYFGRNDLETLMASENCADWIRISLGNLAASHPSCFLLVAWQLGTERVLQLSDYLYLDTHLKTIHFVSVFGIIAQLEIHHHHQRQQHQFLCPPMSLRARWLKWLEREFIDRKVRGSNPTSASRLPLSRLGQPGSIPALVLPSGGMVARHRKGVTAEQFFSSPRHSRTAGIVRLYHPFDT</sequence>
<dbReference type="AlphaFoldDB" id="A0A419PCV3"/>
<evidence type="ECO:0000313" key="22">
    <source>
        <dbReference type="Proteomes" id="UP000286415"/>
    </source>
</evidence>
<evidence type="ECO:0000256" key="3">
    <source>
        <dbReference type="ARBA" id="ARBA00012376"/>
    </source>
</evidence>
<keyword evidence="6" id="KW-0507">mRNA processing</keyword>
<keyword evidence="8" id="KW-0479">Metal-binding</keyword>
<comment type="catalytic activity">
    <reaction evidence="15">
        <text>5,6-dihydrouridine(47) in tRNA + NAD(+) = uridine(47) in tRNA + NADH + H(+)</text>
        <dbReference type="Rhea" id="RHEA:53364"/>
        <dbReference type="Rhea" id="RHEA-COMP:13539"/>
        <dbReference type="Rhea" id="RHEA-COMP:13540"/>
        <dbReference type="ChEBI" id="CHEBI:15378"/>
        <dbReference type="ChEBI" id="CHEBI:57540"/>
        <dbReference type="ChEBI" id="CHEBI:57945"/>
        <dbReference type="ChEBI" id="CHEBI:65315"/>
        <dbReference type="ChEBI" id="CHEBI:74443"/>
        <dbReference type="EC" id="1.3.1.89"/>
    </reaction>
    <physiologicalReaction direction="right-to-left" evidence="15">
        <dbReference type="Rhea" id="RHEA:53366"/>
    </physiologicalReaction>
</comment>
<reference evidence="21 22" key="2">
    <citation type="journal article" date="2021" name="Genomics">
        <title>High-quality reference genome for Clonorchis sinensis.</title>
        <authorList>
            <person name="Young N.D."/>
            <person name="Stroehlein A.J."/>
            <person name="Kinkar L."/>
            <person name="Wang T."/>
            <person name="Sohn W.M."/>
            <person name="Chang B.C.H."/>
            <person name="Kaur P."/>
            <person name="Weisz D."/>
            <person name="Dudchenko O."/>
            <person name="Aiden E.L."/>
            <person name="Korhonen P.K."/>
            <person name="Gasser R.B."/>
        </authorList>
    </citation>
    <scope>NUCLEOTIDE SEQUENCE [LARGE SCALE GENOMIC DNA]</scope>
    <source>
        <strain evidence="21">Cs-k2</strain>
    </source>
</reference>
<evidence type="ECO:0000256" key="8">
    <source>
        <dbReference type="ARBA" id="ARBA00022723"/>
    </source>
</evidence>
<dbReference type="GO" id="GO:0050660">
    <property type="term" value="F:flavin adenine dinucleotide binding"/>
    <property type="evidence" value="ECO:0007669"/>
    <property type="project" value="InterPro"/>
</dbReference>
<comment type="catalytic activity">
    <reaction evidence="17">
        <text>a 5,6-dihydrouridine in mRNA + NADP(+) = a uridine in mRNA + NADPH + H(+)</text>
        <dbReference type="Rhea" id="RHEA:69855"/>
        <dbReference type="Rhea" id="RHEA-COMP:14658"/>
        <dbReference type="Rhea" id="RHEA-COMP:17789"/>
        <dbReference type="ChEBI" id="CHEBI:15378"/>
        <dbReference type="ChEBI" id="CHEBI:57783"/>
        <dbReference type="ChEBI" id="CHEBI:58349"/>
        <dbReference type="ChEBI" id="CHEBI:65315"/>
        <dbReference type="ChEBI" id="CHEBI:74443"/>
    </reaction>
    <physiologicalReaction direction="right-to-left" evidence="17">
        <dbReference type="Rhea" id="RHEA:69857"/>
    </physiologicalReaction>
</comment>
<evidence type="ECO:0000256" key="13">
    <source>
        <dbReference type="ARBA" id="ARBA00023002"/>
    </source>
</evidence>
<evidence type="ECO:0000256" key="11">
    <source>
        <dbReference type="ARBA" id="ARBA00022833"/>
    </source>
</evidence>
<dbReference type="EMBL" id="NIRI02000042">
    <property type="protein sequence ID" value="KAG5451853.1"/>
    <property type="molecule type" value="Genomic_DNA"/>
</dbReference>
<evidence type="ECO:0000256" key="9">
    <source>
        <dbReference type="ARBA" id="ARBA00022737"/>
    </source>
</evidence>
<evidence type="ECO:0000256" key="5">
    <source>
        <dbReference type="ARBA" id="ARBA00022643"/>
    </source>
</evidence>
<dbReference type="FunFam" id="3.20.20.70:FF:000067">
    <property type="entry name" value="tRNA-dihydrouridine(47) synthase [NAD(P)(+)]"/>
    <property type="match status" value="1"/>
</dbReference>
<comment type="cofactor">
    <cofactor evidence="1">
        <name>FMN</name>
        <dbReference type="ChEBI" id="CHEBI:58210"/>
    </cofactor>
</comment>
<dbReference type="PANTHER" id="PTHR45846">
    <property type="entry name" value="TRNA-DIHYDROURIDINE(47) SYNTHASE [NAD(P)(+)]-LIKE"/>
    <property type="match status" value="1"/>
</dbReference>
<name>A0A419PCV3_CLOSI</name>
<gene>
    <name evidence="21" type="ORF">CSKR_111226</name>
</gene>
<evidence type="ECO:0000256" key="12">
    <source>
        <dbReference type="ARBA" id="ARBA00022857"/>
    </source>
</evidence>
<dbReference type="InterPro" id="IPR013785">
    <property type="entry name" value="Aldolase_TIM"/>
</dbReference>
<evidence type="ECO:0000256" key="10">
    <source>
        <dbReference type="ARBA" id="ARBA00022771"/>
    </source>
</evidence>
<dbReference type="FunCoup" id="A0A419PCV3">
    <property type="interactions" value="861"/>
</dbReference>
<accession>A0A419PCV3</accession>
<keyword evidence="5" id="KW-0288">FMN</keyword>
<comment type="catalytic activity">
    <reaction evidence="18">
        <text>5,6-dihydrouridine(47) in tRNA + NADP(+) = uridine(47) in tRNA + NADPH + H(+)</text>
        <dbReference type="Rhea" id="RHEA:53360"/>
        <dbReference type="Rhea" id="RHEA-COMP:13539"/>
        <dbReference type="Rhea" id="RHEA-COMP:13540"/>
        <dbReference type="ChEBI" id="CHEBI:15378"/>
        <dbReference type="ChEBI" id="CHEBI:57783"/>
        <dbReference type="ChEBI" id="CHEBI:58349"/>
        <dbReference type="ChEBI" id="CHEBI:65315"/>
        <dbReference type="ChEBI" id="CHEBI:74443"/>
        <dbReference type="EC" id="1.3.1.89"/>
    </reaction>
    <physiologicalReaction direction="right-to-left" evidence="18">
        <dbReference type="Rhea" id="RHEA:53362"/>
    </physiologicalReaction>
</comment>
<dbReference type="InParanoid" id="A0A419PCV3"/>
<keyword evidence="11" id="KW-0862">Zinc</keyword>